<dbReference type="PANTHER" id="PTHR43318">
    <property type="entry name" value="UDP-N-ACETYLGLUCOSAMINE 4,6-DEHYDRATASE"/>
    <property type="match status" value="1"/>
</dbReference>
<dbReference type="SUPFAM" id="SSF53335">
    <property type="entry name" value="S-adenosyl-L-methionine-dependent methyltransferases"/>
    <property type="match status" value="1"/>
</dbReference>
<evidence type="ECO:0000313" key="5">
    <source>
        <dbReference type="EMBL" id="MQT14309.1"/>
    </source>
</evidence>
<evidence type="ECO:0000256" key="2">
    <source>
        <dbReference type="SAM" id="MobiDB-lite"/>
    </source>
</evidence>
<keyword evidence="3" id="KW-0812">Transmembrane</keyword>
<feature type="domain" description="Polysaccharide biosynthesis protein CapD-like" evidence="4">
    <location>
        <begin position="292"/>
        <end position="592"/>
    </location>
</feature>
<gene>
    <name evidence="5" type="ORF">F0357_16985</name>
</gene>
<reference evidence="5 6" key="1">
    <citation type="submission" date="2019-09" db="EMBL/GenBank/DDBJ databases">
        <title>Segnochrobactrum spirostomi gen. nov., sp. nov., isolated from the ciliate Spirostomum cf. yagiui and description of a novel family, Segnochrobactraceae fam. nov. within the order Rhizobiales of the class Alphaproteobacteria.</title>
        <authorList>
            <person name="Akter S."/>
            <person name="Shazib S.U.A."/>
            <person name="Shin M.K."/>
        </authorList>
    </citation>
    <scope>NUCLEOTIDE SEQUENCE [LARGE SCALE GENOMIC DNA]</scope>
    <source>
        <strain evidence="5 6">Sp-1</strain>
    </source>
</reference>
<keyword evidence="3" id="KW-0472">Membrane</keyword>
<evidence type="ECO:0000256" key="1">
    <source>
        <dbReference type="ARBA" id="ARBA00007430"/>
    </source>
</evidence>
<proteinExistence type="inferred from homology"/>
<dbReference type="InterPro" id="IPR003869">
    <property type="entry name" value="Polysac_CapD-like"/>
</dbReference>
<evidence type="ECO:0000313" key="6">
    <source>
        <dbReference type="Proteomes" id="UP000332515"/>
    </source>
</evidence>
<evidence type="ECO:0000259" key="4">
    <source>
        <dbReference type="Pfam" id="PF02719"/>
    </source>
</evidence>
<feature type="transmembrane region" description="Helical" evidence="3">
    <location>
        <begin position="88"/>
        <end position="109"/>
    </location>
</feature>
<keyword evidence="3" id="KW-1133">Transmembrane helix</keyword>
<dbReference type="AlphaFoldDB" id="A0A6A7YA18"/>
<feature type="region of interest" description="Disordered" evidence="2">
    <location>
        <begin position="642"/>
        <end position="661"/>
    </location>
</feature>
<dbReference type="Proteomes" id="UP000332515">
    <property type="component" value="Unassembled WGS sequence"/>
</dbReference>
<dbReference type="InterPro" id="IPR036291">
    <property type="entry name" value="NAD(P)-bd_dom_sf"/>
</dbReference>
<comment type="similarity">
    <text evidence="1">Belongs to the polysaccharide synthase family.</text>
</comment>
<keyword evidence="6" id="KW-1185">Reference proteome</keyword>
<feature type="transmembrane region" description="Helical" evidence="3">
    <location>
        <begin position="121"/>
        <end position="138"/>
    </location>
</feature>
<dbReference type="EMBL" id="VWNA01000001">
    <property type="protein sequence ID" value="MQT14309.1"/>
    <property type="molecule type" value="Genomic_DNA"/>
</dbReference>
<dbReference type="PANTHER" id="PTHR43318:SF1">
    <property type="entry name" value="POLYSACCHARIDE BIOSYNTHESIS PROTEIN EPSC-RELATED"/>
    <property type="match status" value="1"/>
</dbReference>
<dbReference type="InterPro" id="IPR029063">
    <property type="entry name" value="SAM-dependent_MTases_sf"/>
</dbReference>
<dbReference type="RefSeq" id="WP_153484786.1">
    <property type="nucleotide sequence ID" value="NZ_VWNA01000001.1"/>
</dbReference>
<comment type="caution">
    <text evidence="5">The sequence shown here is derived from an EMBL/GenBank/DDBJ whole genome shotgun (WGS) entry which is preliminary data.</text>
</comment>
<dbReference type="SUPFAM" id="SSF51735">
    <property type="entry name" value="NAD(P)-binding Rossmann-fold domains"/>
    <property type="match status" value="1"/>
</dbReference>
<accession>A0A6A7YA18</accession>
<dbReference type="InterPro" id="IPR051203">
    <property type="entry name" value="Polysaccharide_Synthase-Rel"/>
</dbReference>
<feature type="transmembrane region" description="Helical" evidence="3">
    <location>
        <begin position="21"/>
        <end position="40"/>
    </location>
</feature>
<dbReference type="Pfam" id="PF02719">
    <property type="entry name" value="Polysacc_synt_2"/>
    <property type="match status" value="1"/>
</dbReference>
<organism evidence="5 6">
    <name type="scientific">Segnochrobactrum spirostomi</name>
    <dbReference type="NCBI Taxonomy" id="2608987"/>
    <lineage>
        <taxon>Bacteria</taxon>
        <taxon>Pseudomonadati</taxon>
        <taxon>Pseudomonadota</taxon>
        <taxon>Alphaproteobacteria</taxon>
        <taxon>Hyphomicrobiales</taxon>
        <taxon>Segnochrobactraceae</taxon>
        <taxon>Segnochrobactrum</taxon>
    </lineage>
</organism>
<feature type="transmembrane region" description="Helical" evidence="3">
    <location>
        <begin position="52"/>
        <end position="76"/>
    </location>
</feature>
<dbReference type="Gene3D" id="3.40.50.720">
    <property type="entry name" value="NAD(P)-binding Rossmann-like Domain"/>
    <property type="match status" value="2"/>
</dbReference>
<evidence type="ECO:0000256" key="3">
    <source>
        <dbReference type="SAM" id="Phobius"/>
    </source>
</evidence>
<name>A0A6A7YA18_9HYPH</name>
<sequence>MPAFLNALHRRVYEAPRLVRRLGLATLDLVLTPVALWGAFALRLNEWWPEVFLVWAAPYFLVLPFVTVLVYWRIGVYRILIRSSERTAALLILRAVIAVSVILAIGGYLMPSAVVPRSVPVLYGLLSFVLTWGSRLLGQSYFFWMTRRLFPVEPVIIYGAGRAGIQLLLALDAGREFRAVAFVDDDRSVQGTEIVGRRVHKPSELPKLLARRKATRVLLAIPSLSAPERSRLAAKLTKLGAPVQTIPSASELLTGLARIDSLRAVTPEDLLGRDRVDPQADLLRPATEGHAILITGAGGSIGSELCRQMIALKPKRLVLYEVNEFALYRIHAELNELSDAGGLASEIVAVLGNVSDEARLRRVIETFAIDTLYHAAAYKHVPLVESNVLEGLRNNVLGTAAVVRAVIGSGVARMILISTDKAVRPTSVMGATKRWAELILQAAQAAQAAQPPQPGGGGTVFSMVRFGNVLGSSGSVIPLFQHQIKRGGPVTVTHPDVTRYFMTIPEAAQLVIQAGAMAQGGEVFLLDMGSPVKIVDLARQMIELHGLKVKDAARPDGDIEIVFSGLRPGEKLYEELLIGDNPMPTAHPKIRRSRESSLPSEVVEAAIADLVAAIGAGDIDRALAALRRMVAEYDPPEMPVDLLAGAKAPSPSATITPLRRA</sequence>
<protein>
    <submittedName>
        <fullName evidence="5">Polysaccharide biosynthesis protein</fullName>
    </submittedName>
</protein>
<dbReference type="CDD" id="cd05237">
    <property type="entry name" value="UDP_invert_4-6DH_SDR_e"/>
    <property type="match status" value="1"/>
</dbReference>